<feature type="chain" id="PRO_5025612020" description="CD99 antigen-like protein 2" evidence="14">
    <location>
        <begin position="28"/>
        <end position="278"/>
    </location>
</feature>
<evidence type="ECO:0000256" key="10">
    <source>
        <dbReference type="ARBA" id="ARBA00037814"/>
    </source>
</evidence>
<keyword evidence="6" id="KW-0130">Cell adhesion</keyword>
<evidence type="ECO:0000256" key="3">
    <source>
        <dbReference type="ARBA" id="ARBA00022475"/>
    </source>
</evidence>
<comment type="similarity">
    <text evidence="2">Belongs to the CD99 family.</text>
</comment>
<protein>
    <recommendedName>
        <fullName evidence="11">CD99 antigen-like protein 2</fullName>
    </recommendedName>
</protein>
<dbReference type="RefSeq" id="XP_028570259.1">
    <property type="nucleotide sequence ID" value="XM_028714426.1"/>
</dbReference>
<dbReference type="Ensembl" id="ENSPMRT00000032682.1">
    <property type="protein sequence ID" value="ENSPMRP00000030816.1"/>
    <property type="gene ID" value="ENSPMRG00000019965.1"/>
</dbReference>
<feature type="compositionally biased region" description="Low complexity" evidence="12">
    <location>
        <begin position="100"/>
        <end position="110"/>
    </location>
</feature>
<dbReference type="GO" id="GO:0005912">
    <property type="term" value="C:adherens junction"/>
    <property type="evidence" value="ECO:0007669"/>
    <property type="project" value="Ensembl"/>
</dbReference>
<evidence type="ECO:0000256" key="14">
    <source>
        <dbReference type="SAM" id="SignalP"/>
    </source>
</evidence>
<feature type="signal peptide" evidence="14">
    <location>
        <begin position="1"/>
        <end position="27"/>
    </location>
</feature>
<evidence type="ECO:0000256" key="5">
    <source>
        <dbReference type="ARBA" id="ARBA00022729"/>
    </source>
</evidence>
<evidence type="ECO:0000256" key="11">
    <source>
        <dbReference type="ARBA" id="ARBA00040427"/>
    </source>
</evidence>
<reference evidence="15" key="2">
    <citation type="submission" date="2025-09" db="UniProtKB">
        <authorList>
            <consortium name="Ensembl"/>
        </authorList>
    </citation>
    <scope>IDENTIFICATION</scope>
</reference>
<keyword evidence="4 13" id="KW-0812">Transmembrane</keyword>
<organism evidence="15 16">
    <name type="scientific">Podarcis muralis</name>
    <name type="common">Wall lizard</name>
    <name type="synonym">Lacerta muralis</name>
    <dbReference type="NCBI Taxonomy" id="64176"/>
    <lineage>
        <taxon>Eukaryota</taxon>
        <taxon>Metazoa</taxon>
        <taxon>Chordata</taxon>
        <taxon>Craniata</taxon>
        <taxon>Vertebrata</taxon>
        <taxon>Euteleostomi</taxon>
        <taxon>Lepidosauria</taxon>
        <taxon>Squamata</taxon>
        <taxon>Bifurcata</taxon>
        <taxon>Unidentata</taxon>
        <taxon>Episquamata</taxon>
        <taxon>Laterata</taxon>
        <taxon>Lacertibaenia</taxon>
        <taxon>Lacertidae</taxon>
        <taxon>Podarcis</taxon>
    </lineage>
</organism>
<dbReference type="GO" id="GO:0050904">
    <property type="term" value="P:diapedesis"/>
    <property type="evidence" value="ECO:0007669"/>
    <property type="project" value="Ensembl"/>
</dbReference>
<keyword evidence="7" id="KW-0965">Cell junction</keyword>
<keyword evidence="9 13" id="KW-0472">Membrane</keyword>
<dbReference type="AlphaFoldDB" id="A0A670K234"/>
<feature type="compositionally biased region" description="Polar residues" evidence="12">
    <location>
        <begin position="73"/>
        <end position="82"/>
    </location>
</feature>
<reference evidence="15" key="1">
    <citation type="submission" date="2025-08" db="UniProtKB">
        <authorList>
            <consortium name="Ensembl"/>
        </authorList>
    </citation>
    <scope>IDENTIFICATION</scope>
</reference>
<keyword evidence="5 14" id="KW-0732">Signal</keyword>
<dbReference type="GO" id="GO:2000409">
    <property type="term" value="P:positive regulation of T cell extravasation"/>
    <property type="evidence" value="ECO:0007669"/>
    <property type="project" value="Ensembl"/>
</dbReference>
<gene>
    <name evidence="15" type="primary">CD99L2</name>
</gene>
<keyword evidence="16" id="KW-1185">Reference proteome</keyword>
<dbReference type="KEGG" id="pmua:114588827"/>
<comment type="subcellular location">
    <subcellularLocation>
        <location evidence="1">Cell junction</location>
    </subcellularLocation>
    <subcellularLocation>
        <location evidence="10">Cell membrane</location>
        <topology evidence="10">Single-pass type I membrane protein</topology>
        <orientation evidence="10">Extracellular side</orientation>
    </subcellularLocation>
</comment>
<dbReference type="PANTHER" id="PTHR15076:SF12">
    <property type="entry name" value="CD99 ANTIGEN-LIKE PROTEIN 2"/>
    <property type="match status" value="1"/>
</dbReference>
<feature type="region of interest" description="Disordered" evidence="12">
    <location>
        <begin position="39"/>
        <end position="193"/>
    </location>
</feature>
<evidence type="ECO:0000256" key="13">
    <source>
        <dbReference type="SAM" id="Phobius"/>
    </source>
</evidence>
<feature type="transmembrane region" description="Helical" evidence="13">
    <location>
        <begin position="203"/>
        <end position="224"/>
    </location>
</feature>
<evidence type="ECO:0000256" key="6">
    <source>
        <dbReference type="ARBA" id="ARBA00022889"/>
    </source>
</evidence>
<dbReference type="Proteomes" id="UP000472272">
    <property type="component" value="Unplaced"/>
</dbReference>
<feature type="compositionally biased region" description="Gly residues" evidence="12">
    <location>
        <begin position="135"/>
        <end position="159"/>
    </location>
</feature>
<dbReference type="GeneID" id="114588827"/>
<evidence type="ECO:0000313" key="16">
    <source>
        <dbReference type="Proteomes" id="UP000472272"/>
    </source>
</evidence>
<dbReference type="OrthoDB" id="8961553at2759"/>
<dbReference type="CTD" id="83692"/>
<dbReference type="GO" id="GO:0009986">
    <property type="term" value="C:cell surface"/>
    <property type="evidence" value="ECO:0007669"/>
    <property type="project" value="Ensembl"/>
</dbReference>
<keyword evidence="3" id="KW-1003">Cell membrane</keyword>
<evidence type="ECO:0000256" key="12">
    <source>
        <dbReference type="SAM" id="MobiDB-lite"/>
    </source>
</evidence>
<evidence type="ECO:0000256" key="2">
    <source>
        <dbReference type="ARBA" id="ARBA00008763"/>
    </source>
</evidence>
<name>A0A670K234_PODMU</name>
<evidence type="ECO:0000256" key="4">
    <source>
        <dbReference type="ARBA" id="ARBA00022692"/>
    </source>
</evidence>
<dbReference type="GeneTree" id="ENSGT00940000154344"/>
<proteinExistence type="inferred from homology"/>
<dbReference type="OMA" id="KPDNSFW"/>
<dbReference type="InterPro" id="IPR022078">
    <property type="entry name" value="CD99L2"/>
</dbReference>
<evidence type="ECO:0000256" key="7">
    <source>
        <dbReference type="ARBA" id="ARBA00022949"/>
    </source>
</evidence>
<accession>A0A670K234</accession>
<sequence>MTAKLWRPRLLLLAAVALVALSGRGYADDFDLNLEDALDDGIPTKRPTPKPPKKPSSGTGDLDLADYFDTPPEMTTKSTKVTTGPYPRKPDDIHWNVMHTTTKQPKTTKAPPKKVPAKDPMDFDLSDALDDHNPGQGGGTPNVNPGGGSKGTGGRGGKPGFSDDDLAGIVDEGGYQPDKKKGGSSGSGGSDNDGALVVETGTIAGIVSGLAMALIGAVSSYISYQQKKFCFSIQQGLNAEYVKGENMEAVVTEEPQVKYSVLEPQTAEPPPPQENAKV</sequence>
<evidence type="ECO:0000313" key="15">
    <source>
        <dbReference type="Ensembl" id="ENSPMRP00000030816.1"/>
    </source>
</evidence>
<dbReference type="PANTHER" id="PTHR15076">
    <property type="entry name" value="CD99/MIC2 PROTEIN RELATED"/>
    <property type="match status" value="1"/>
</dbReference>
<dbReference type="GO" id="GO:2000391">
    <property type="term" value="P:positive regulation of neutrophil extravasation"/>
    <property type="evidence" value="ECO:0007669"/>
    <property type="project" value="Ensembl"/>
</dbReference>
<dbReference type="GO" id="GO:0016020">
    <property type="term" value="C:membrane"/>
    <property type="evidence" value="ECO:0007669"/>
    <property type="project" value="UniProtKB-SubCell"/>
</dbReference>
<evidence type="ECO:0000256" key="8">
    <source>
        <dbReference type="ARBA" id="ARBA00022989"/>
    </source>
</evidence>
<dbReference type="Pfam" id="PF12301">
    <property type="entry name" value="CD99L2"/>
    <property type="match status" value="1"/>
</dbReference>
<evidence type="ECO:0000256" key="1">
    <source>
        <dbReference type="ARBA" id="ARBA00004282"/>
    </source>
</evidence>
<keyword evidence="8 13" id="KW-1133">Transmembrane helix</keyword>
<evidence type="ECO:0000256" key="9">
    <source>
        <dbReference type="ARBA" id="ARBA00023136"/>
    </source>
</evidence>